<dbReference type="SUPFAM" id="SSF47384">
    <property type="entry name" value="Homodimeric domain of signal transducing histidine kinase"/>
    <property type="match status" value="1"/>
</dbReference>
<proteinExistence type="predicted"/>
<keyword evidence="10 12" id="KW-0472">Membrane</keyword>
<dbReference type="Gene3D" id="1.10.287.130">
    <property type="match status" value="1"/>
</dbReference>
<dbReference type="Gene3D" id="3.30.565.10">
    <property type="entry name" value="Histidine kinase-like ATPase, C-terminal domain"/>
    <property type="match status" value="1"/>
</dbReference>
<sequence>MSGDGGAVRADTAEGPARKSDGARPASGRRPTSFRTRLAGRFAALMAGAFTLAALVAMVLLRRALVGQLDATLLRLGAIEAATLADAPADAMHFHEGAFDPPAADQRELAQLVRYAEIWGLDGRPVLRSRSLGVRDLPLAPGALAAAARDRVVATGGRWDGGPLRMVYLPLARLGRGHERHVLQVAAPAAPVDEVLRAMVWTLAAFGATATVLTFGGGWALAGRAIRPAREVAEQAAAITAGSLGARLQAHADAEEYHRLVAVLNDMLARLEAAFAAQRRFVADASHEIRHPLAVLRAGLELALRRDRAPDEYRAALADGIAEADRVGELAAGLLLLARSDAGVLQPRRVPTDVEALTAAACLRAAKVGEARAVRVALVPGAAPERPEAAGDAADGPPVVAAVDAVLVSQALDNLLDNAVRVSPAGGGVRVHLTRSPTTVAVHVVDSGPGVAPEHRTRLFERFFRADPARASGGGAGLGLAIVKGIAEAHGGDVTYAPATTPTGAVAGSRFTLRLPI</sequence>
<evidence type="ECO:0000256" key="12">
    <source>
        <dbReference type="SAM" id="Phobius"/>
    </source>
</evidence>
<keyword evidence="8 12" id="KW-1133">Transmembrane helix</keyword>
<evidence type="ECO:0000313" key="15">
    <source>
        <dbReference type="EMBL" id="GLC28210.1"/>
    </source>
</evidence>
<dbReference type="PANTHER" id="PTHR45436:SF5">
    <property type="entry name" value="SENSOR HISTIDINE KINASE TRCS"/>
    <property type="match status" value="1"/>
</dbReference>
<evidence type="ECO:0000256" key="1">
    <source>
        <dbReference type="ARBA" id="ARBA00000085"/>
    </source>
</evidence>
<dbReference type="Proteomes" id="UP001161325">
    <property type="component" value="Unassembled WGS sequence"/>
</dbReference>
<dbReference type="InterPro" id="IPR003661">
    <property type="entry name" value="HisK_dim/P_dom"/>
</dbReference>
<feature type="domain" description="HAMP" evidence="14">
    <location>
        <begin position="223"/>
        <end position="276"/>
    </location>
</feature>
<evidence type="ECO:0000256" key="3">
    <source>
        <dbReference type="ARBA" id="ARBA00012438"/>
    </source>
</evidence>
<dbReference type="AlphaFoldDB" id="A0AA37V2Q8"/>
<reference evidence="15" key="1">
    <citation type="submission" date="2022-08" db="EMBL/GenBank/DDBJ databases">
        <title>Draft genome sequencing of Roseisolibacter agri AW1220.</title>
        <authorList>
            <person name="Tobiishi Y."/>
            <person name="Tonouchi A."/>
        </authorList>
    </citation>
    <scope>NUCLEOTIDE SEQUENCE</scope>
    <source>
        <strain evidence="15">AW1220</strain>
    </source>
</reference>
<dbReference type="PROSITE" id="PS50109">
    <property type="entry name" value="HIS_KIN"/>
    <property type="match status" value="1"/>
</dbReference>
<evidence type="ECO:0000256" key="7">
    <source>
        <dbReference type="ARBA" id="ARBA00022777"/>
    </source>
</evidence>
<evidence type="ECO:0000256" key="5">
    <source>
        <dbReference type="ARBA" id="ARBA00022679"/>
    </source>
</evidence>
<dbReference type="InterPro" id="IPR036890">
    <property type="entry name" value="HATPase_C_sf"/>
</dbReference>
<dbReference type="InterPro" id="IPR050428">
    <property type="entry name" value="TCS_sensor_his_kinase"/>
</dbReference>
<dbReference type="EMBL" id="BRXS01000008">
    <property type="protein sequence ID" value="GLC28210.1"/>
    <property type="molecule type" value="Genomic_DNA"/>
</dbReference>
<evidence type="ECO:0000256" key="10">
    <source>
        <dbReference type="ARBA" id="ARBA00023136"/>
    </source>
</evidence>
<dbReference type="SUPFAM" id="SSF55874">
    <property type="entry name" value="ATPase domain of HSP90 chaperone/DNA topoisomerase II/histidine kinase"/>
    <property type="match status" value="1"/>
</dbReference>
<keyword evidence="16" id="KW-1185">Reference proteome</keyword>
<evidence type="ECO:0000256" key="9">
    <source>
        <dbReference type="ARBA" id="ARBA00023012"/>
    </source>
</evidence>
<dbReference type="InterPro" id="IPR004358">
    <property type="entry name" value="Sig_transdc_His_kin-like_C"/>
</dbReference>
<dbReference type="CDD" id="cd00082">
    <property type="entry name" value="HisKA"/>
    <property type="match status" value="1"/>
</dbReference>
<evidence type="ECO:0000259" key="13">
    <source>
        <dbReference type="PROSITE" id="PS50109"/>
    </source>
</evidence>
<comment type="catalytic activity">
    <reaction evidence="1">
        <text>ATP + protein L-histidine = ADP + protein N-phospho-L-histidine.</text>
        <dbReference type="EC" id="2.7.13.3"/>
    </reaction>
</comment>
<accession>A0AA37V2Q8</accession>
<evidence type="ECO:0000256" key="11">
    <source>
        <dbReference type="SAM" id="MobiDB-lite"/>
    </source>
</evidence>
<keyword evidence="4" id="KW-0597">Phosphoprotein</keyword>
<dbReference type="InterPro" id="IPR003660">
    <property type="entry name" value="HAMP_dom"/>
</dbReference>
<dbReference type="GO" id="GO:0000155">
    <property type="term" value="F:phosphorelay sensor kinase activity"/>
    <property type="evidence" value="ECO:0007669"/>
    <property type="project" value="InterPro"/>
</dbReference>
<dbReference type="EC" id="2.7.13.3" evidence="3"/>
<evidence type="ECO:0000256" key="8">
    <source>
        <dbReference type="ARBA" id="ARBA00022989"/>
    </source>
</evidence>
<dbReference type="PANTHER" id="PTHR45436">
    <property type="entry name" value="SENSOR HISTIDINE KINASE YKOH"/>
    <property type="match status" value="1"/>
</dbReference>
<dbReference type="PRINTS" id="PR00344">
    <property type="entry name" value="BCTRLSENSOR"/>
</dbReference>
<dbReference type="Pfam" id="PF00512">
    <property type="entry name" value="HisKA"/>
    <property type="match status" value="1"/>
</dbReference>
<organism evidence="15 16">
    <name type="scientific">Roseisolibacter agri</name>
    <dbReference type="NCBI Taxonomy" id="2014610"/>
    <lineage>
        <taxon>Bacteria</taxon>
        <taxon>Pseudomonadati</taxon>
        <taxon>Gemmatimonadota</taxon>
        <taxon>Gemmatimonadia</taxon>
        <taxon>Gemmatimonadales</taxon>
        <taxon>Gemmatimonadaceae</taxon>
        <taxon>Roseisolibacter</taxon>
    </lineage>
</organism>
<keyword evidence="9" id="KW-0902">Two-component regulatory system</keyword>
<dbReference type="SMART" id="SM00387">
    <property type="entry name" value="HATPase_c"/>
    <property type="match status" value="1"/>
</dbReference>
<feature type="transmembrane region" description="Helical" evidence="12">
    <location>
        <begin position="38"/>
        <end position="61"/>
    </location>
</feature>
<evidence type="ECO:0000256" key="2">
    <source>
        <dbReference type="ARBA" id="ARBA00004370"/>
    </source>
</evidence>
<evidence type="ECO:0000256" key="6">
    <source>
        <dbReference type="ARBA" id="ARBA00022692"/>
    </source>
</evidence>
<gene>
    <name evidence="15" type="ORF">rosag_47230</name>
</gene>
<dbReference type="InterPro" id="IPR036097">
    <property type="entry name" value="HisK_dim/P_sf"/>
</dbReference>
<feature type="region of interest" description="Disordered" evidence="11">
    <location>
        <begin position="1"/>
        <end position="32"/>
    </location>
</feature>
<feature type="domain" description="Histidine kinase" evidence="13">
    <location>
        <begin position="284"/>
        <end position="517"/>
    </location>
</feature>
<keyword evidence="6 12" id="KW-0812">Transmembrane</keyword>
<dbReference type="InterPro" id="IPR005467">
    <property type="entry name" value="His_kinase_dom"/>
</dbReference>
<dbReference type="Pfam" id="PF02518">
    <property type="entry name" value="HATPase_c"/>
    <property type="match status" value="1"/>
</dbReference>
<evidence type="ECO:0000256" key="4">
    <source>
        <dbReference type="ARBA" id="ARBA00022553"/>
    </source>
</evidence>
<dbReference type="CDD" id="cd00075">
    <property type="entry name" value="HATPase"/>
    <property type="match status" value="1"/>
</dbReference>
<dbReference type="SMART" id="SM00304">
    <property type="entry name" value="HAMP"/>
    <property type="match status" value="1"/>
</dbReference>
<protein>
    <recommendedName>
        <fullName evidence="3">histidine kinase</fullName>
        <ecNumber evidence="3">2.7.13.3</ecNumber>
    </recommendedName>
</protein>
<dbReference type="SMART" id="SM00388">
    <property type="entry name" value="HisKA"/>
    <property type="match status" value="1"/>
</dbReference>
<comment type="caution">
    <text evidence="15">The sequence shown here is derived from an EMBL/GenBank/DDBJ whole genome shotgun (WGS) entry which is preliminary data.</text>
</comment>
<evidence type="ECO:0000313" key="16">
    <source>
        <dbReference type="Proteomes" id="UP001161325"/>
    </source>
</evidence>
<dbReference type="InterPro" id="IPR003594">
    <property type="entry name" value="HATPase_dom"/>
</dbReference>
<keyword evidence="5" id="KW-0808">Transferase</keyword>
<evidence type="ECO:0000259" key="14">
    <source>
        <dbReference type="PROSITE" id="PS50885"/>
    </source>
</evidence>
<dbReference type="PROSITE" id="PS50885">
    <property type="entry name" value="HAMP"/>
    <property type="match status" value="1"/>
</dbReference>
<keyword evidence="7" id="KW-0418">Kinase</keyword>
<name>A0AA37V2Q8_9BACT</name>
<comment type="subcellular location">
    <subcellularLocation>
        <location evidence="2">Membrane</location>
    </subcellularLocation>
</comment>
<dbReference type="GO" id="GO:0005886">
    <property type="term" value="C:plasma membrane"/>
    <property type="evidence" value="ECO:0007669"/>
    <property type="project" value="TreeGrafter"/>
</dbReference>